<feature type="compositionally biased region" description="Polar residues" evidence="5">
    <location>
        <begin position="981"/>
        <end position="992"/>
    </location>
</feature>
<dbReference type="SMART" id="SM01014">
    <property type="entry name" value="ARID"/>
    <property type="match status" value="1"/>
</dbReference>
<keyword evidence="3" id="KW-0156">Chromatin regulator</keyword>
<dbReference type="CDD" id="cd16865">
    <property type="entry name" value="ARID_ARID1A-like"/>
    <property type="match status" value="1"/>
</dbReference>
<evidence type="ECO:0000256" key="5">
    <source>
        <dbReference type="SAM" id="MobiDB-lite"/>
    </source>
</evidence>
<evidence type="ECO:0000313" key="7">
    <source>
        <dbReference type="EMBL" id="CAG5128002.1"/>
    </source>
</evidence>
<dbReference type="InterPro" id="IPR033388">
    <property type="entry name" value="BAF250_C"/>
</dbReference>
<feature type="compositionally biased region" description="Low complexity" evidence="5">
    <location>
        <begin position="761"/>
        <end position="790"/>
    </location>
</feature>
<dbReference type="SMART" id="SM00501">
    <property type="entry name" value="BRIGHT"/>
    <property type="match status" value="1"/>
</dbReference>
<dbReference type="InterPro" id="IPR016024">
    <property type="entry name" value="ARM-type_fold"/>
</dbReference>
<feature type="compositionally biased region" description="Pro residues" evidence="5">
    <location>
        <begin position="1239"/>
        <end position="1249"/>
    </location>
</feature>
<name>A0A8S3ZL57_9EUPU</name>
<accession>A0A8S3ZL57</accession>
<proteinExistence type="predicted"/>
<feature type="compositionally biased region" description="Polar residues" evidence="5">
    <location>
        <begin position="1702"/>
        <end position="1711"/>
    </location>
</feature>
<comment type="subcellular location">
    <subcellularLocation>
        <location evidence="1">Nucleus</location>
    </subcellularLocation>
</comment>
<dbReference type="GO" id="GO:0006338">
    <property type="term" value="P:chromatin remodeling"/>
    <property type="evidence" value="ECO:0007669"/>
    <property type="project" value="InterPro"/>
</dbReference>
<evidence type="ECO:0000256" key="2">
    <source>
        <dbReference type="ARBA" id="ARBA00022553"/>
    </source>
</evidence>
<dbReference type="PANTHER" id="PTHR12656">
    <property type="entry name" value="BRG-1 ASSOCIATED FACTOR 250 BAF250"/>
    <property type="match status" value="1"/>
</dbReference>
<feature type="compositionally biased region" description="Polar residues" evidence="5">
    <location>
        <begin position="1157"/>
        <end position="1175"/>
    </location>
</feature>
<dbReference type="GO" id="GO:0016514">
    <property type="term" value="C:SWI/SNF complex"/>
    <property type="evidence" value="ECO:0007669"/>
    <property type="project" value="InterPro"/>
</dbReference>
<feature type="compositionally biased region" description="Polar residues" evidence="5">
    <location>
        <begin position="407"/>
        <end position="443"/>
    </location>
</feature>
<feature type="compositionally biased region" description="Basic and acidic residues" evidence="5">
    <location>
        <begin position="1319"/>
        <end position="1330"/>
    </location>
</feature>
<evidence type="ECO:0000256" key="1">
    <source>
        <dbReference type="ARBA" id="ARBA00004123"/>
    </source>
</evidence>
<feature type="region of interest" description="Disordered" evidence="5">
    <location>
        <begin position="1616"/>
        <end position="1643"/>
    </location>
</feature>
<feature type="compositionally biased region" description="Low complexity" evidence="5">
    <location>
        <begin position="500"/>
        <end position="516"/>
    </location>
</feature>
<feature type="compositionally biased region" description="Gly residues" evidence="5">
    <location>
        <begin position="1014"/>
        <end position="1036"/>
    </location>
</feature>
<dbReference type="InterPro" id="IPR001606">
    <property type="entry name" value="ARID_dom"/>
</dbReference>
<dbReference type="GO" id="GO:0031491">
    <property type="term" value="F:nucleosome binding"/>
    <property type="evidence" value="ECO:0007669"/>
    <property type="project" value="TreeGrafter"/>
</dbReference>
<feature type="compositionally biased region" description="Basic residues" evidence="5">
    <location>
        <begin position="572"/>
        <end position="584"/>
    </location>
</feature>
<reference evidence="7" key="1">
    <citation type="submission" date="2021-04" db="EMBL/GenBank/DDBJ databases">
        <authorList>
            <consortium name="Molecular Ecology Group"/>
        </authorList>
    </citation>
    <scope>NUCLEOTIDE SEQUENCE</scope>
</reference>
<dbReference type="GO" id="GO:0006357">
    <property type="term" value="P:regulation of transcription by RNA polymerase II"/>
    <property type="evidence" value="ECO:0007669"/>
    <property type="project" value="TreeGrafter"/>
</dbReference>
<evidence type="ECO:0000256" key="4">
    <source>
        <dbReference type="ARBA" id="ARBA00023242"/>
    </source>
</evidence>
<dbReference type="Pfam" id="PF01388">
    <property type="entry name" value="ARID"/>
    <property type="match status" value="1"/>
</dbReference>
<dbReference type="PROSITE" id="PS51011">
    <property type="entry name" value="ARID"/>
    <property type="match status" value="1"/>
</dbReference>
<feature type="region of interest" description="Disordered" evidence="5">
    <location>
        <begin position="953"/>
        <end position="1038"/>
    </location>
</feature>
<feature type="compositionally biased region" description="Polar residues" evidence="5">
    <location>
        <begin position="1877"/>
        <end position="1886"/>
    </location>
</feature>
<feature type="region of interest" description="Disordered" evidence="5">
    <location>
        <begin position="62"/>
        <end position="194"/>
    </location>
</feature>
<evidence type="ECO:0000256" key="3">
    <source>
        <dbReference type="ARBA" id="ARBA00022853"/>
    </source>
</evidence>
<feature type="region of interest" description="Disordered" evidence="5">
    <location>
        <begin position="1073"/>
        <end position="1114"/>
    </location>
</feature>
<feature type="region of interest" description="Disordered" evidence="5">
    <location>
        <begin position="1127"/>
        <end position="1350"/>
    </location>
</feature>
<dbReference type="EMBL" id="CAJHNH020002890">
    <property type="protein sequence ID" value="CAG5128002.1"/>
    <property type="molecule type" value="Genomic_DNA"/>
</dbReference>
<keyword evidence="4" id="KW-0539">Nucleus</keyword>
<dbReference type="SUPFAM" id="SSF46774">
    <property type="entry name" value="ARID-like"/>
    <property type="match status" value="1"/>
</dbReference>
<feature type="region of interest" description="Disordered" evidence="5">
    <location>
        <begin position="1844"/>
        <end position="1886"/>
    </location>
</feature>
<dbReference type="GO" id="GO:0005654">
    <property type="term" value="C:nucleoplasm"/>
    <property type="evidence" value="ECO:0007669"/>
    <property type="project" value="TreeGrafter"/>
</dbReference>
<feature type="compositionally biased region" description="Low complexity" evidence="5">
    <location>
        <begin position="94"/>
        <end position="107"/>
    </location>
</feature>
<evidence type="ECO:0000259" key="6">
    <source>
        <dbReference type="PROSITE" id="PS51011"/>
    </source>
</evidence>
<gene>
    <name evidence="7" type="ORF">CUNI_LOCUS13560</name>
</gene>
<feature type="compositionally biased region" description="Polar residues" evidence="5">
    <location>
        <begin position="453"/>
        <end position="475"/>
    </location>
</feature>
<organism evidence="7 8">
    <name type="scientific">Candidula unifasciata</name>
    <dbReference type="NCBI Taxonomy" id="100452"/>
    <lineage>
        <taxon>Eukaryota</taxon>
        <taxon>Metazoa</taxon>
        <taxon>Spiralia</taxon>
        <taxon>Lophotrochozoa</taxon>
        <taxon>Mollusca</taxon>
        <taxon>Gastropoda</taxon>
        <taxon>Heterobranchia</taxon>
        <taxon>Euthyneura</taxon>
        <taxon>Panpulmonata</taxon>
        <taxon>Eupulmonata</taxon>
        <taxon>Stylommatophora</taxon>
        <taxon>Helicina</taxon>
        <taxon>Helicoidea</taxon>
        <taxon>Geomitridae</taxon>
        <taxon>Candidula</taxon>
    </lineage>
</organism>
<dbReference type="Proteomes" id="UP000678393">
    <property type="component" value="Unassembled WGS sequence"/>
</dbReference>
<feature type="domain" description="ARID" evidence="6">
    <location>
        <begin position="845"/>
        <end position="936"/>
    </location>
</feature>
<dbReference type="PANTHER" id="PTHR12656:SF5">
    <property type="entry name" value="TRITHORAX GROUP PROTEIN OSA"/>
    <property type="match status" value="1"/>
</dbReference>
<dbReference type="GO" id="GO:0045893">
    <property type="term" value="P:positive regulation of DNA-templated transcription"/>
    <property type="evidence" value="ECO:0007669"/>
    <property type="project" value="TreeGrafter"/>
</dbReference>
<dbReference type="GO" id="GO:0003677">
    <property type="term" value="F:DNA binding"/>
    <property type="evidence" value="ECO:0007669"/>
    <property type="project" value="InterPro"/>
</dbReference>
<dbReference type="SUPFAM" id="SSF48371">
    <property type="entry name" value="ARM repeat"/>
    <property type="match status" value="1"/>
</dbReference>
<dbReference type="Gene3D" id="1.10.150.60">
    <property type="entry name" value="ARID DNA-binding domain"/>
    <property type="match status" value="1"/>
</dbReference>
<feature type="region of interest" description="Disordered" evidence="5">
    <location>
        <begin position="20"/>
        <end position="46"/>
    </location>
</feature>
<protein>
    <recommendedName>
        <fullName evidence="6">ARID domain-containing protein</fullName>
    </recommendedName>
</protein>
<feature type="compositionally biased region" description="Low complexity" evidence="5">
    <location>
        <begin position="129"/>
        <end position="148"/>
    </location>
</feature>
<dbReference type="InterPro" id="IPR021906">
    <property type="entry name" value="BAF250/Osa"/>
</dbReference>
<dbReference type="OrthoDB" id="8709537at2759"/>
<keyword evidence="2" id="KW-0597">Phosphoprotein</keyword>
<feature type="compositionally biased region" description="Polar residues" evidence="5">
    <location>
        <begin position="172"/>
        <end position="187"/>
    </location>
</feature>
<dbReference type="GO" id="GO:0035060">
    <property type="term" value="C:brahma complex"/>
    <property type="evidence" value="ECO:0007669"/>
    <property type="project" value="InterPro"/>
</dbReference>
<feature type="compositionally biased region" description="Polar residues" evidence="5">
    <location>
        <begin position="81"/>
        <end position="93"/>
    </location>
</feature>
<dbReference type="InterPro" id="IPR036431">
    <property type="entry name" value="ARID_dom_sf"/>
</dbReference>
<feature type="region of interest" description="Disordered" evidence="5">
    <location>
        <begin position="406"/>
        <end position="589"/>
    </location>
</feature>
<sequence>MSQGRRPMLGAVGGSYLQPGGQYMNQQLPMGPGSSAGPPHQRFMMMPNHMYGHSATQPQMYMNSSQQQSGPSLSPVGRPLTPQQPQLQHMQNMVQSSPSQLSPVPSVTPDHGVSHESNPEDPSGENSRSSIGVPQPSPSPVGSTGSRSNTPASISGARAGSPMPIRPPGQVDGQSRFTQSPMATQGFGQHIMPPPNSMAYMPTSGKMGGGQIPGHVPQYGTQFPQGNYSRQPNMATGGPPQPGSMQSYPGSQPGMYSSNPSQMPGAPMYGTMPGMVRNLGQQAYNPSPGQGPYPQSNTSMGGMMNSHYPGYNSSHMGPMAGHHSMQQAPVGSGHMPPGSAVGPVTPMGGQQGGMMPQQHMSSKGAPAGMLTAAGSVGPRMSHNRGSMSPSRGMFMQSGEGPLAHMNNMMNSPNLGHSNLTMNSNNEQLSRSGSIMGNLSTSTPSPVPHFPAALTNTSTSVANSGDHGNSRASPLTNAEAHDSMSRPGSVAARHPDLPNESTMGSDSSGGMPSDSTSVDSGFHSSDQSDKTSDSVSTPTQSVSSPLLTCHPANGDASRTLENITPPDHTSHPPPHHLQHHHHLHQQHMQQHYHMDPEPKMPYSSDGGVPLPPAAISIMPLSSSSVVTTANAGPSLTSVTQSIASPVASISTSIPPNHPHPHTHHMGPHGGPPHMMTHGMGPGTLGMMPNGMPSAGMTNPGQLGGHNHLRPGMGGPMPGMMPPNMGGPNMNVNQNGPLMGPMMSHNGPMMPGHLGMNSGGNNPSMLSMGQMPPQQQMNCMPAIGNTKSSSKNTSEETPGRKKKAKESENQGGHRAGSMGHHFSEEPNSPGALKNALDLNKLFEMGPEPDRRHFLERIFAFLEESGQPVTALPVISKTPLDLYKLYFSVKERGGFEEITRSKKWRDICTAVNIGTSASAAFTLKKNYIRYLFNYECKFDRGGIDPAPILAQMEAQLAHKREQKKRAPSPAGSNSNDSFRPPSVPNNQMDPSYQTPNMPPPYMQNQDGSMPDPHVMMGSGGMMGGPGPHGGMGSMMGGPQGARPSGMMAMSGAGMMHRQQGMIPNSGPGNMVGSQMPGGPPGYGGPMMQQPMSASGPPFSSHGGLSAAGPMPVTSDSITAQDPFAIDSGYLQQQRGGPLQPTPPPQSLPTSTPLAPGYPGSQPSTMGNTALTNTSSQSGAPAAGFPGPDQMMGGFVPNAGPPTDPPVSTSSGQFGFGQQFERSDRFDQSNPSMLIRQSGPTPGMTPAPQPPVDGSPAYPGTRFQTVGMRPQGGDVPGQYPQPGNAYQNQGGYPGPQYPGYPQNAVGPRPPHGSGGIYGTPTKRFSDDQPDRIREGQWSPMQRSHGPQNGPGYMSPAAPSTPPMGQYCQQLPHKNSPHRDAGRYLAQQKVLPSHGGMAVASFARKEITFPADSIESVGISTARRKKLTSKDLAPFESWRLMMALKSGLLAESTWALDTLNILLYDDTTVGYFGLNKLPGLLEVLTDHLRHCLMQMFSEFEDLEEGLARKNISHDDNLNPLSLTMTPRFQKEELNDEVIDERKPTSFFLSGSNYTMVSRKGLPVKIDANPVDSSVLDSKDWDVFCNFHLKSHSWATGCGDITKHILTHLESSSTNTFLAGRFRRKRTRKDDDSNNSCSPNCEKGKKNCPSGSVLASCGESKHCSAQFKEDMEVAQCATCDISFVSNTGCVEGSSERKSELQPKGSLREGSSSGENNSMDSCVGVCGEEKSACIDSAQPEVLHISKSAAEEVCAEADERSKSCSKDSVKEKKKRVQKMEAQKGQGVEVLQSLIGNTKGEFTDTDAPVAANSKLLENGDVEEPKLSPVLSCESAKAASDVIKMNNSCELNISKGGDSDDNCSNSSPPVLRAESVDGGDVTDEATSETVNSTVNGDSNVGISMKVHVSTLKDSFCSEEPKQIQVEVIKIEDSIWKERNGLLNQMKVEVIEMEESMGKEKDGVLNDSCGNNSVDVSQVLNESFTSESEELSASIVAEMLKEDEHLEEEAFQRDDPPLCVTPESKDELGRRCVCISNIIRSLSCIPGNEERICKHAGTMRILGRLMLLHHIHPVKPPARKLPSEVEEEEDREQLPRVYDDEHWWWDYLDQLRENALVIMANICGHLKLADFPEQICFPLLEGLLHWVICPASVAKDPLPTLPAGSVLSPQRLVLEALCKLCIHETNVDLLLATPPVKRILELFGVLVRLLADRNHQITREFSIVLLSLLVAGESSAARAVALQHASVSLLVDFLETAEQNALTIANQQGIEVLQVNPEVMGTSLDMLRRAASILLHMARVPDNHKLFVQQQNRLLNLVMSQILDQTVSNTLSEVLFECSQVS</sequence>
<feature type="region of interest" description="Disordered" evidence="5">
    <location>
        <begin position="647"/>
        <end position="674"/>
    </location>
</feature>
<evidence type="ECO:0000313" key="8">
    <source>
        <dbReference type="Proteomes" id="UP000678393"/>
    </source>
</evidence>
<comment type="caution">
    <text evidence="7">The sequence shown here is derived from an EMBL/GenBank/DDBJ whole genome shotgun (WGS) entry which is preliminary data.</text>
</comment>
<feature type="region of interest" description="Disordered" evidence="5">
    <location>
        <begin position="753"/>
        <end position="828"/>
    </location>
</feature>
<keyword evidence="8" id="KW-1185">Reference proteome</keyword>
<feature type="compositionally biased region" description="Low complexity" evidence="5">
    <location>
        <begin position="532"/>
        <end position="547"/>
    </location>
</feature>
<dbReference type="GO" id="GO:0071565">
    <property type="term" value="C:nBAF complex"/>
    <property type="evidence" value="ECO:0007669"/>
    <property type="project" value="TreeGrafter"/>
</dbReference>
<dbReference type="Pfam" id="PF12031">
    <property type="entry name" value="BAF250_C"/>
    <property type="match status" value="1"/>
</dbReference>
<feature type="region of interest" description="Disordered" evidence="5">
    <location>
        <begin position="1688"/>
        <end position="1711"/>
    </location>
</feature>